<dbReference type="SUPFAM" id="SSF52935">
    <property type="entry name" value="PK C-terminal domain-like"/>
    <property type="match status" value="1"/>
</dbReference>
<dbReference type="InterPro" id="IPR011037">
    <property type="entry name" value="Pyrv_Knase-like_insert_dom_sf"/>
</dbReference>
<reference evidence="17" key="1">
    <citation type="submission" date="2017-09" db="EMBL/GenBank/DDBJ databases">
        <title>Depth-based differentiation of microbial function through sediment-hosted aquifers and enrichment of novel symbionts in the deep terrestrial subsurface.</title>
        <authorList>
            <person name="Probst A.J."/>
            <person name="Ladd B."/>
            <person name="Jarett J.K."/>
            <person name="Geller-Mcgrath D.E."/>
            <person name="Sieber C.M.K."/>
            <person name="Emerson J.B."/>
            <person name="Anantharaman K."/>
            <person name="Thomas B.C."/>
            <person name="Malmstrom R."/>
            <person name="Stieglmeier M."/>
            <person name="Klingl A."/>
            <person name="Woyke T."/>
            <person name="Ryan C.M."/>
            <person name="Banfield J.F."/>
        </authorList>
    </citation>
    <scope>NUCLEOTIDE SEQUENCE [LARGE SCALE GENOMIC DNA]</scope>
</reference>
<keyword evidence="5" id="KW-0479">Metal-binding</keyword>
<dbReference type="GO" id="GO:0016301">
    <property type="term" value="F:kinase activity"/>
    <property type="evidence" value="ECO:0007669"/>
    <property type="project" value="UniProtKB-KW"/>
</dbReference>
<name>A0A2H0W524_9BACT</name>
<evidence type="ECO:0000256" key="3">
    <source>
        <dbReference type="ARBA" id="ARBA00012142"/>
    </source>
</evidence>
<dbReference type="NCBIfam" id="TIGR01064">
    <property type="entry name" value="pyruv_kin"/>
    <property type="match status" value="1"/>
</dbReference>
<keyword evidence="8" id="KW-0067">ATP-binding</keyword>
<dbReference type="NCBIfam" id="NF004978">
    <property type="entry name" value="PRK06354.1"/>
    <property type="match status" value="1"/>
</dbReference>
<dbReference type="InterPro" id="IPR040442">
    <property type="entry name" value="Pyrv_kinase-like_dom_sf"/>
</dbReference>
<dbReference type="Gene3D" id="3.40.1380.20">
    <property type="entry name" value="Pyruvate kinase, C-terminal domain"/>
    <property type="match status" value="1"/>
</dbReference>
<dbReference type="UniPathway" id="UPA00109">
    <property type="reaction ID" value="UER00188"/>
</dbReference>
<evidence type="ECO:0000256" key="4">
    <source>
        <dbReference type="ARBA" id="ARBA00022679"/>
    </source>
</evidence>
<evidence type="ECO:0000256" key="8">
    <source>
        <dbReference type="ARBA" id="ARBA00022840"/>
    </source>
</evidence>
<dbReference type="InterPro" id="IPR036918">
    <property type="entry name" value="Pyrv_Knase_C_sf"/>
</dbReference>
<feature type="domain" description="Pyruvate kinase barrel" evidence="14">
    <location>
        <begin position="249"/>
        <end position="362"/>
    </location>
</feature>
<dbReference type="GO" id="GO:0000287">
    <property type="term" value="F:magnesium ion binding"/>
    <property type="evidence" value="ECO:0007669"/>
    <property type="project" value="UniProtKB-UniRule"/>
</dbReference>
<evidence type="ECO:0000256" key="11">
    <source>
        <dbReference type="ARBA" id="ARBA00023317"/>
    </source>
</evidence>
<dbReference type="GO" id="GO:0004743">
    <property type="term" value="F:pyruvate kinase activity"/>
    <property type="evidence" value="ECO:0007669"/>
    <property type="project" value="UniProtKB-UniRule"/>
</dbReference>
<dbReference type="InterPro" id="IPR015795">
    <property type="entry name" value="Pyrv_Knase_C"/>
</dbReference>
<dbReference type="SUPFAM" id="SSF50800">
    <property type="entry name" value="PK beta-barrel domain-like"/>
    <property type="match status" value="1"/>
</dbReference>
<keyword evidence="11 16" id="KW-0670">Pyruvate</keyword>
<dbReference type="Pfam" id="PF02887">
    <property type="entry name" value="PK_C"/>
    <property type="match status" value="1"/>
</dbReference>
<dbReference type="EMBL" id="PEZY01000004">
    <property type="protein sequence ID" value="PIS06404.1"/>
    <property type="molecule type" value="Genomic_DNA"/>
</dbReference>
<dbReference type="InterPro" id="IPR015813">
    <property type="entry name" value="Pyrv/PenolPyrv_kinase-like_dom"/>
</dbReference>
<evidence type="ECO:0000259" key="14">
    <source>
        <dbReference type="Pfam" id="PF00224"/>
    </source>
</evidence>
<dbReference type="Pfam" id="PF00224">
    <property type="entry name" value="PK"/>
    <property type="match status" value="2"/>
</dbReference>
<dbReference type="PANTHER" id="PTHR11817">
    <property type="entry name" value="PYRUVATE KINASE"/>
    <property type="match status" value="1"/>
</dbReference>
<keyword evidence="4 13" id="KW-0808">Transferase</keyword>
<evidence type="ECO:0000313" key="16">
    <source>
        <dbReference type="EMBL" id="PIS06404.1"/>
    </source>
</evidence>
<feature type="domain" description="Pyruvate kinase C-terminal" evidence="15">
    <location>
        <begin position="401"/>
        <end position="508"/>
    </location>
</feature>
<comment type="similarity">
    <text evidence="2 13">Belongs to the pyruvate kinase family.</text>
</comment>
<dbReference type="EC" id="2.7.1.40" evidence="3 12"/>
<keyword evidence="6" id="KW-0547">Nucleotide-binding</keyword>
<evidence type="ECO:0000256" key="6">
    <source>
        <dbReference type="ARBA" id="ARBA00022741"/>
    </source>
</evidence>
<gene>
    <name evidence="16" type="primary">pyk</name>
    <name evidence="16" type="ORF">COT80_00470</name>
</gene>
<evidence type="ECO:0000256" key="12">
    <source>
        <dbReference type="NCBIfam" id="TIGR01064"/>
    </source>
</evidence>
<dbReference type="Gene3D" id="3.20.20.60">
    <property type="entry name" value="Phosphoenolpyruvate-binding domains"/>
    <property type="match status" value="1"/>
</dbReference>
<feature type="domain" description="Pyruvate kinase barrel" evidence="14">
    <location>
        <begin position="12"/>
        <end position="235"/>
    </location>
</feature>
<evidence type="ECO:0000256" key="13">
    <source>
        <dbReference type="RuleBase" id="RU000504"/>
    </source>
</evidence>
<dbReference type="FunFam" id="2.40.33.10:FF:000001">
    <property type="entry name" value="Pyruvate kinase"/>
    <property type="match status" value="1"/>
</dbReference>
<protein>
    <recommendedName>
        <fullName evidence="3 12">Pyruvate kinase</fullName>
        <ecNumber evidence="3 12">2.7.1.40</ecNumber>
    </recommendedName>
</protein>
<evidence type="ECO:0000256" key="1">
    <source>
        <dbReference type="ARBA" id="ARBA00004997"/>
    </source>
</evidence>
<proteinExistence type="inferred from homology"/>
<evidence type="ECO:0000256" key="9">
    <source>
        <dbReference type="ARBA" id="ARBA00022842"/>
    </source>
</evidence>
<dbReference type="PRINTS" id="PR01050">
    <property type="entry name" value="PYRUVTKNASE"/>
</dbReference>
<sequence>MVYKNNKTLITMKRTKIVATIGPASESRNMMEKLISAGMNVARLNFSHGTYSNHQILIRNLRSASKIAKTTVAIMQDLQGPRIRIGEVSKDGVKVVKKNIVILVTENFTIPNKTTDIYIPIQYPTLYQEIKAGHSVLIDDANIELEVIKIKNKAVYCRVVTPGIIKTHKGMNFPQTDIKCPPITSKDWQDLEFGVKNGLDFVALSFVKDASDVMRLRKRIFTLEAKYHNNKVVSKYKLEKPKAKGKIGGVHMRIIAKIERREAVDNIDSILEVADAIMIARGDLGIELPFEDLPLIQKTIIDKCRKAGKQVIVATQMLDSMIRNPLPTRAEVSDVANAILDGTDAIMLSGETASGAYPLKAVQAMTKIAKEVETRLIDEQEAKEGEFKNLNSITQVMSFMAQDLAEDVTGAKLIVCATTSGFTARNISRFRSKVPIIAVAPSPMTVNQMSLSWGVSAYYIPFSSSFDVLSKKIKVTLLKNKLVKLGDTIILVGGHPFGFKGQTNLIKVEVI</sequence>
<evidence type="ECO:0000313" key="17">
    <source>
        <dbReference type="Proteomes" id="UP000229056"/>
    </source>
</evidence>
<comment type="pathway">
    <text evidence="1 13">Carbohydrate degradation; glycolysis; pyruvate from D-glyceraldehyde 3-phosphate: step 5/5.</text>
</comment>
<dbReference type="AlphaFoldDB" id="A0A2H0W524"/>
<organism evidence="16 17">
    <name type="scientific">Candidatus Buchananbacteria bacterium CG10_big_fil_rev_8_21_14_0_10_33_19</name>
    <dbReference type="NCBI Taxonomy" id="1974525"/>
    <lineage>
        <taxon>Bacteria</taxon>
        <taxon>Candidatus Buchananiibacteriota</taxon>
    </lineage>
</organism>
<dbReference type="NCBIfam" id="NF004491">
    <property type="entry name" value="PRK05826.1"/>
    <property type="match status" value="1"/>
</dbReference>
<dbReference type="Proteomes" id="UP000229056">
    <property type="component" value="Unassembled WGS sequence"/>
</dbReference>
<accession>A0A2H0W524</accession>
<dbReference type="Gene3D" id="2.40.33.10">
    <property type="entry name" value="PK beta-barrel domain-like"/>
    <property type="match status" value="1"/>
</dbReference>
<dbReference type="SUPFAM" id="SSF51621">
    <property type="entry name" value="Phosphoenolpyruvate/pyruvate domain"/>
    <property type="match status" value="1"/>
</dbReference>
<evidence type="ECO:0000256" key="10">
    <source>
        <dbReference type="ARBA" id="ARBA00023152"/>
    </source>
</evidence>
<evidence type="ECO:0000256" key="2">
    <source>
        <dbReference type="ARBA" id="ARBA00008663"/>
    </source>
</evidence>
<dbReference type="GO" id="GO:0005524">
    <property type="term" value="F:ATP binding"/>
    <property type="evidence" value="ECO:0007669"/>
    <property type="project" value="UniProtKB-KW"/>
</dbReference>
<evidence type="ECO:0000256" key="5">
    <source>
        <dbReference type="ARBA" id="ARBA00022723"/>
    </source>
</evidence>
<keyword evidence="9 13" id="KW-0460">Magnesium</keyword>
<comment type="catalytic activity">
    <reaction evidence="13">
        <text>pyruvate + ATP = phosphoenolpyruvate + ADP + H(+)</text>
        <dbReference type="Rhea" id="RHEA:18157"/>
        <dbReference type="ChEBI" id="CHEBI:15361"/>
        <dbReference type="ChEBI" id="CHEBI:15378"/>
        <dbReference type="ChEBI" id="CHEBI:30616"/>
        <dbReference type="ChEBI" id="CHEBI:58702"/>
        <dbReference type="ChEBI" id="CHEBI:456216"/>
        <dbReference type="EC" id="2.7.1.40"/>
    </reaction>
</comment>
<dbReference type="InterPro" id="IPR015806">
    <property type="entry name" value="Pyrv_Knase_insert_dom_sf"/>
</dbReference>
<dbReference type="InterPro" id="IPR001697">
    <property type="entry name" value="Pyr_Knase"/>
</dbReference>
<evidence type="ECO:0000256" key="7">
    <source>
        <dbReference type="ARBA" id="ARBA00022777"/>
    </source>
</evidence>
<keyword evidence="7 13" id="KW-0418">Kinase</keyword>
<keyword evidence="10 13" id="KW-0324">Glycolysis</keyword>
<dbReference type="GO" id="GO:0030955">
    <property type="term" value="F:potassium ion binding"/>
    <property type="evidence" value="ECO:0007669"/>
    <property type="project" value="UniProtKB-UniRule"/>
</dbReference>
<evidence type="ECO:0000259" key="15">
    <source>
        <dbReference type="Pfam" id="PF02887"/>
    </source>
</evidence>
<comment type="caution">
    <text evidence="16">The sequence shown here is derived from an EMBL/GenBank/DDBJ whole genome shotgun (WGS) entry which is preliminary data.</text>
</comment>
<dbReference type="InterPro" id="IPR015793">
    <property type="entry name" value="Pyrv_Knase_brl"/>
</dbReference>